<dbReference type="AlphaFoldDB" id="A0A0V0T260"/>
<dbReference type="OrthoDB" id="10287834at2759"/>
<gene>
    <name evidence="1" type="ORF">T05_6049</name>
</gene>
<evidence type="ECO:0000313" key="2">
    <source>
        <dbReference type="Proteomes" id="UP000055048"/>
    </source>
</evidence>
<keyword evidence="2" id="KW-1185">Reference proteome</keyword>
<accession>A0A0V0T260</accession>
<reference evidence="1 2" key="1">
    <citation type="submission" date="2015-01" db="EMBL/GenBank/DDBJ databases">
        <title>Evolution of Trichinella species and genotypes.</title>
        <authorList>
            <person name="Korhonen P.K."/>
            <person name="Edoardo P."/>
            <person name="Giuseppe L.R."/>
            <person name="Gasser R.B."/>
        </authorList>
    </citation>
    <scope>NUCLEOTIDE SEQUENCE [LARGE SCALE GENOMIC DNA]</scope>
    <source>
        <strain evidence="1">ISS417</strain>
    </source>
</reference>
<protein>
    <submittedName>
        <fullName evidence="1">Uncharacterized protein</fullName>
    </submittedName>
</protein>
<name>A0A0V0T260_9BILA</name>
<evidence type="ECO:0000313" key="1">
    <source>
        <dbReference type="EMBL" id="KRX32563.1"/>
    </source>
</evidence>
<sequence>MNLWFVHLDGIIVLRNTEMPASVGCNVDSAQIELIMLLPSTWDI</sequence>
<dbReference type="EMBL" id="JYDJ01001146">
    <property type="protein sequence ID" value="KRX32563.1"/>
    <property type="molecule type" value="Genomic_DNA"/>
</dbReference>
<proteinExistence type="predicted"/>
<organism evidence="1 2">
    <name type="scientific">Trichinella murrelli</name>
    <dbReference type="NCBI Taxonomy" id="144512"/>
    <lineage>
        <taxon>Eukaryota</taxon>
        <taxon>Metazoa</taxon>
        <taxon>Ecdysozoa</taxon>
        <taxon>Nematoda</taxon>
        <taxon>Enoplea</taxon>
        <taxon>Dorylaimia</taxon>
        <taxon>Trichinellida</taxon>
        <taxon>Trichinellidae</taxon>
        <taxon>Trichinella</taxon>
    </lineage>
</organism>
<dbReference type="Proteomes" id="UP000055048">
    <property type="component" value="Unassembled WGS sequence"/>
</dbReference>
<comment type="caution">
    <text evidence="1">The sequence shown here is derived from an EMBL/GenBank/DDBJ whole genome shotgun (WGS) entry which is preliminary data.</text>
</comment>